<name>A0AAW2YZ61_9EUKA</name>
<feature type="domain" description="PCI" evidence="4">
    <location>
        <begin position="266"/>
        <end position="445"/>
    </location>
</feature>
<protein>
    <submittedName>
        <fullName evidence="5">26S proteasome subunit Rpn3</fullName>
    </submittedName>
</protein>
<dbReference type="GO" id="GO:0030234">
    <property type="term" value="F:enzyme regulator activity"/>
    <property type="evidence" value="ECO:0007669"/>
    <property type="project" value="InterPro"/>
</dbReference>
<dbReference type="GO" id="GO:0042176">
    <property type="term" value="P:regulation of protein catabolic process"/>
    <property type="evidence" value="ECO:0007669"/>
    <property type="project" value="InterPro"/>
</dbReference>
<organism evidence="5 6">
    <name type="scientific">Acrasis kona</name>
    <dbReference type="NCBI Taxonomy" id="1008807"/>
    <lineage>
        <taxon>Eukaryota</taxon>
        <taxon>Discoba</taxon>
        <taxon>Heterolobosea</taxon>
        <taxon>Tetramitia</taxon>
        <taxon>Eutetramitia</taxon>
        <taxon>Acrasidae</taxon>
        <taxon>Acrasis</taxon>
    </lineage>
</organism>
<feature type="compositionally biased region" description="Low complexity" evidence="3">
    <location>
        <begin position="120"/>
        <end position="137"/>
    </location>
</feature>
<dbReference type="InterPro" id="IPR013586">
    <property type="entry name" value="PSMD3_C"/>
</dbReference>
<comment type="caution">
    <text evidence="5">The sequence shown here is derived from an EMBL/GenBank/DDBJ whole genome shotgun (WGS) entry which is preliminary data.</text>
</comment>
<dbReference type="PANTHER" id="PTHR10758">
    <property type="entry name" value="26S PROTEASOME NON-ATPASE REGULATORY SUBUNIT 3/COP9 SIGNALOSOME COMPLEX SUBUNIT 3"/>
    <property type="match status" value="1"/>
</dbReference>
<dbReference type="Pfam" id="PF25573">
    <property type="entry name" value="TPR_PSMD3_N"/>
    <property type="match status" value="1"/>
</dbReference>
<dbReference type="GO" id="GO:0006511">
    <property type="term" value="P:ubiquitin-dependent protein catabolic process"/>
    <property type="evidence" value="ECO:0007669"/>
    <property type="project" value="TreeGrafter"/>
</dbReference>
<dbReference type="Proteomes" id="UP001431209">
    <property type="component" value="Unassembled WGS sequence"/>
</dbReference>
<evidence type="ECO:0000256" key="1">
    <source>
        <dbReference type="ARBA" id="ARBA00007912"/>
    </source>
</evidence>
<dbReference type="SUPFAM" id="SSF46785">
    <property type="entry name" value="Winged helix' DNA-binding domain"/>
    <property type="match status" value="1"/>
</dbReference>
<evidence type="ECO:0000256" key="3">
    <source>
        <dbReference type="SAM" id="MobiDB-lite"/>
    </source>
</evidence>
<dbReference type="InterPro" id="IPR057985">
    <property type="entry name" value="TPR_PSMD3_N"/>
</dbReference>
<dbReference type="InterPro" id="IPR000717">
    <property type="entry name" value="PCI_dom"/>
</dbReference>
<evidence type="ECO:0000256" key="2">
    <source>
        <dbReference type="ARBA" id="ARBA00022942"/>
    </source>
</evidence>
<dbReference type="Pfam" id="PF01399">
    <property type="entry name" value="PCI"/>
    <property type="match status" value="1"/>
</dbReference>
<dbReference type="PROSITE" id="PS50250">
    <property type="entry name" value="PCI"/>
    <property type="match status" value="1"/>
</dbReference>
<feature type="region of interest" description="Disordered" evidence="3">
    <location>
        <begin position="107"/>
        <end position="137"/>
    </location>
</feature>
<dbReference type="InterPro" id="IPR011990">
    <property type="entry name" value="TPR-like_helical_dom_sf"/>
</dbReference>
<feature type="region of interest" description="Disordered" evidence="3">
    <location>
        <begin position="475"/>
        <end position="517"/>
    </location>
</feature>
<comment type="similarity">
    <text evidence="1">Belongs to the proteasome subunit S3 family.</text>
</comment>
<keyword evidence="6" id="KW-1185">Reference proteome</keyword>
<dbReference type="EMBL" id="JAOPGA020000855">
    <property type="protein sequence ID" value="KAL0482455.1"/>
    <property type="molecule type" value="Genomic_DNA"/>
</dbReference>
<feature type="compositionally biased region" description="Basic and acidic residues" evidence="3">
    <location>
        <begin position="490"/>
        <end position="499"/>
    </location>
</feature>
<feature type="region of interest" description="Disordered" evidence="3">
    <location>
        <begin position="1"/>
        <end position="40"/>
    </location>
</feature>
<evidence type="ECO:0000313" key="5">
    <source>
        <dbReference type="EMBL" id="KAL0482455.1"/>
    </source>
</evidence>
<feature type="compositionally biased region" description="Polar residues" evidence="3">
    <location>
        <begin position="108"/>
        <end position="118"/>
    </location>
</feature>
<dbReference type="PANTHER" id="PTHR10758:SF2">
    <property type="entry name" value="26S PROTEASOME NON-ATPASE REGULATORY SUBUNIT 3"/>
    <property type="match status" value="1"/>
</dbReference>
<proteinExistence type="inferred from homology"/>
<accession>A0AAW2YZ61</accession>
<keyword evidence="2 5" id="KW-0647">Proteasome</keyword>
<feature type="compositionally biased region" description="Acidic residues" evidence="3">
    <location>
        <begin position="500"/>
        <end position="517"/>
    </location>
</feature>
<dbReference type="SMART" id="SM00753">
    <property type="entry name" value="PAM"/>
    <property type="match status" value="1"/>
</dbReference>
<dbReference type="Pfam" id="PF08375">
    <property type="entry name" value="Rpn3_C"/>
    <property type="match status" value="1"/>
</dbReference>
<evidence type="ECO:0000313" key="6">
    <source>
        <dbReference type="Proteomes" id="UP001431209"/>
    </source>
</evidence>
<dbReference type="AlphaFoldDB" id="A0AAW2YZ61"/>
<dbReference type="InterPro" id="IPR050756">
    <property type="entry name" value="CSN3"/>
</dbReference>
<dbReference type="GO" id="GO:0008541">
    <property type="term" value="C:proteasome regulatory particle, lid subcomplex"/>
    <property type="evidence" value="ECO:0007669"/>
    <property type="project" value="TreeGrafter"/>
</dbReference>
<reference evidence="5 6" key="1">
    <citation type="submission" date="2024-03" db="EMBL/GenBank/DDBJ databases">
        <title>The Acrasis kona genome and developmental transcriptomes reveal deep origins of eukaryotic multicellular pathways.</title>
        <authorList>
            <person name="Sheikh S."/>
            <person name="Fu C.-J."/>
            <person name="Brown M.W."/>
            <person name="Baldauf S.L."/>
        </authorList>
    </citation>
    <scope>NUCLEOTIDE SEQUENCE [LARGE SCALE GENOMIC DNA]</scope>
    <source>
        <strain evidence="5 6">ATCC MYA-3509</strain>
    </source>
</reference>
<gene>
    <name evidence="5" type="ORF">AKO1_013086</name>
</gene>
<sequence>MTDKDTKSKQTSQKDDTDVVMGEKEETEQEKIARQKKERSSIYFSKDAQLIQRAVHQQDDRLMNRALRQAFAQRSKLTKSILTQLSDTLLSHESHKESQAKLKEYLSKSASSDQMETDSQPEQSTPTPSTTTPQQPKQVLPEVEAFLHLLTVLFLIDSKQYQVAQQAANDLVESLQSQNRRTLNLIGAKALFYYARTYELLGNASAIRSNLLNALRTSSLRHDHYGQNVLVNLLLRNYLQDNLVDQASKLINKTPTVDFRSNSQLARFYYYKGRIKSIQLDYSDAYNCLMTAIRKAPTNSAKGFRVAAYKLAIIVQLLMGEIPEHNVFSQPQLRSALKPYLELTKQVRVGELLKFKDTVDKYADVYKADKTFTLIQRIRQNVIRTGLKKISTSYSRISFSDISQKLHFDNPDDVELIVAKAIRDGIIDAIIDHQGKFIQSRETVDVYSTTEPSDAFHKRINLCLKTHDEAVRAMRFPPDANKQKAQIQEAEERRKRQEELAEELEREDDDDDAEEEF</sequence>
<evidence type="ECO:0000259" key="4">
    <source>
        <dbReference type="PROSITE" id="PS50250"/>
    </source>
</evidence>
<dbReference type="SMART" id="SM00088">
    <property type="entry name" value="PINT"/>
    <property type="match status" value="1"/>
</dbReference>
<dbReference type="InterPro" id="IPR036390">
    <property type="entry name" value="WH_DNA-bd_sf"/>
</dbReference>
<dbReference type="Gene3D" id="1.25.40.10">
    <property type="entry name" value="Tetratricopeptide repeat domain"/>
    <property type="match status" value="1"/>
</dbReference>